<organism evidence="3 4">
    <name type="scientific">Phrynosoma platyrhinos</name>
    <name type="common">Desert horned lizard</name>
    <dbReference type="NCBI Taxonomy" id="52577"/>
    <lineage>
        <taxon>Eukaryota</taxon>
        <taxon>Metazoa</taxon>
        <taxon>Chordata</taxon>
        <taxon>Craniata</taxon>
        <taxon>Vertebrata</taxon>
        <taxon>Euteleostomi</taxon>
        <taxon>Lepidosauria</taxon>
        <taxon>Squamata</taxon>
        <taxon>Bifurcata</taxon>
        <taxon>Unidentata</taxon>
        <taxon>Episquamata</taxon>
        <taxon>Toxicofera</taxon>
        <taxon>Iguania</taxon>
        <taxon>Phrynosomatidae</taxon>
        <taxon>Phrynosomatinae</taxon>
        <taxon>Phrynosoma</taxon>
    </lineage>
</organism>
<feature type="domain" description="C2" evidence="2">
    <location>
        <begin position="337"/>
        <end position="452"/>
    </location>
</feature>
<feature type="region of interest" description="Disordered" evidence="1">
    <location>
        <begin position="160"/>
        <end position="241"/>
    </location>
</feature>
<feature type="region of interest" description="Disordered" evidence="1">
    <location>
        <begin position="112"/>
        <end position="132"/>
    </location>
</feature>
<feature type="compositionally biased region" description="Low complexity" evidence="1">
    <location>
        <begin position="272"/>
        <end position="286"/>
    </location>
</feature>
<evidence type="ECO:0000313" key="3">
    <source>
        <dbReference type="EMBL" id="KAH0619802.1"/>
    </source>
</evidence>
<sequence length="452" mass="49207">MWFLEKVKSFPGEASSPGLSFLGLPSDRSTPPAAAFSNILTPDRIPEFCIPPRLATPPPTKSPGVAFLPHRCLTEPGLQHAAAAPDHSSGMNNNASLFLPHLIQVESVEEISGLEEEEEEEDGTNSDPQSQAALSLPHFPKAQTSYGFCTLLESPHTRRKESIFHSEGPLHCNSSGPGLTLPRSRASSYSGRELASTSPVGIPPVFLTRRRQGTWDSDTASSTESSPFSSPRLGRSPLSSRSGSLFKAWSHEGLLGRTLKTRKSWARSGRADSLSTEEGGSSTDSSPNATRRSSESLFDPVPTSSRAYSLSPLPIFPMDLPCGRERLGRESTIALGTGALVRLSSEYCAENRRLRVRLISVEGLYPTSTEPKSIHCCITFSLVPGKIQKQRSTVIKRSRNPIFNEDFFFVGVTEDDLYGFSLRMKAVNKSCSMKRDLVLGESQVPLITLLTV</sequence>
<dbReference type="InterPro" id="IPR000008">
    <property type="entry name" value="C2_dom"/>
</dbReference>
<dbReference type="InterPro" id="IPR043549">
    <property type="entry name" value="C2C4C/C2C4D"/>
</dbReference>
<dbReference type="SUPFAM" id="SSF49562">
    <property type="entry name" value="C2 domain (Calcium/lipid-binding domain, CaLB)"/>
    <property type="match status" value="1"/>
</dbReference>
<evidence type="ECO:0000259" key="2">
    <source>
        <dbReference type="PROSITE" id="PS50004"/>
    </source>
</evidence>
<dbReference type="InterPro" id="IPR035892">
    <property type="entry name" value="C2_domain_sf"/>
</dbReference>
<comment type="caution">
    <text evidence="3">The sequence shown here is derived from an EMBL/GenBank/DDBJ whole genome shotgun (WGS) entry which is preliminary data.</text>
</comment>
<dbReference type="PANTHER" id="PTHR46291:SF8">
    <property type="entry name" value="C2 DOMAIN-CONTAINING PROTEIN"/>
    <property type="match status" value="1"/>
</dbReference>
<feature type="region of interest" description="Disordered" evidence="1">
    <location>
        <begin position="266"/>
        <end position="303"/>
    </location>
</feature>
<feature type="compositionally biased region" description="Polar residues" evidence="1">
    <location>
        <begin position="185"/>
        <end position="199"/>
    </location>
</feature>
<protein>
    <recommendedName>
        <fullName evidence="2">C2 domain-containing protein</fullName>
    </recommendedName>
</protein>
<dbReference type="Pfam" id="PF00168">
    <property type="entry name" value="C2"/>
    <property type="match status" value="1"/>
</dbReference>
<feature type="compositionally biased region" description="Low complexity" evidence="1">
    <location>
        <begin position="216"/>
        <end position="241"/>
    </location>
</feature>
<reference evidence="3 4" key="1">
    <citation type="journal article" date="2022" name="Gigascience">
        <title>A chromosome-level genome assembly and annotation of the desert horned lizard, Phrynosoma platyrhinos, provides insight into chromosomal rearrangements among reptiles.</title>
        <authorList>
            <person name="Koochekian N."/>
            <person name="Ascanio A."/>
            <person name="Farleigh K."/>
            <person name="Card D.C."/>
            <person name="Schield D.R."/>
            <person name="Castoe T.A."/>
            <person name="Jezkova T."/>
        </authorList>
    </citation>
    <scope>NUCLEOTIDE SEQUENCE [LARGE SCALE GENOMIC DNA]</scope>
    <source>
        <strain evidence="3">NK-2021</strain>
    </source>
</reference>
<dbReference type="PANTHER" id="PTHR46291">
    <property type="entry name" value="C2 DOMAIN-CONTAINING PROTEIN"/>
    <property type="match status" value="1"/>
</dbReference>
<name>A0ABQ7SR82_PHRPL</name>
<proteinExistence type="predicted"/>
<feature type="compositionally biased region" description="Acidic residues" evidence="1">
    <location>
        <begin position="112"/>
        <end position="124"/>
    </location>
</feature>
<dbReference type="PROSITE" id="PS50004">
    <property type="entry name" value="C2"/>
    <property type="match status" value="1"/>
</dbReference>
<gene>
    <name evidence="3" type="ORF">JD844_014072</name>
</gene>
<dbReference type="EMBL" id="JAIPUX010003439">
    <property type="protein sequence ID" value="KAH0619802.1"/>
    <property type="molecule type" value="Genomic_DNA"/>
</dbReference>
<accession>A0ABQ7SR82</accession>
<keyword evidence="4" id="KW-1185">Reference proteome</keyword>
<evidence type="ECO:0000313" key="4">
    <source>
        <dbReference type="Proteomes" id="UP000826234"/>
    </source>
</evidence>
<evidence type="ECO:0000256" key="1">
    <source>
        <dbReference type="SAM" id="MobiDB-lite"/>
    </source>
</evidence>
<dbReference type="Gene3D" id="2.60.40.150">
    <property type="entry name" value="C2 domain"/>
    <property type="match status" value="1"/>
</dbReference>
<dbReference type="Proteomes" id="UP000826234">
    <property type="component" value="Unassembled WGS sequence"/>
</dbReference>